<evidence type="ECO:0000313" key="2">
    <source>
        <dbReference type="Proteomes" id="UP000269001"/>
    </source>
</evidence>
<dbReference type="Proteomes" id="UP000269001">
    <property type="component" value="Unassembled WGS sequence"/>
</dbReference>
<accession>A0A3A8ENC4</accession>
<reference evidence="1 2" key="1">
    <citation type="submission" date="2018-09" db="EMBL/GenBank/DDBJ databases">
        <title>The draft genome of Acinetobacter spp. strains.</title>
        <authorList>
            <person name="Qin J."/>
            <person name="Feng Y."/>
            <person name="Zong Z."/>
        </authorList>
    </citation>
    <scope>NUCLEOTIDE SEQUENCE [LARGE SCALE GENOMIC DNA]</scope>
    <source>
        <strain evidence="1 2">WCHAc060096</strain>
    </source>
</reference>
<name>A0A3A8ENC4_9GAMM</name>
<keyword evidence="2" id="KW-1185">Reference proteome</keyword>
<gene>
    <name evidence="1" type="ORF">D7V21_16855</name>
</gene>
<evidence type="ECO:0008006" key="3">
    <source>
        <dbReference type="Google" id="ProtNLM"/>
    </source>
</evidence>
<organism evidence="1 2">
    <name type="scientific">Acinetobacter guerrae</name>
    <dbReference type="NCBI Taxonomy" id="1843371"/>
    <lineage>
        <taxon>Bacteria</taxon>
        <taxon>Pseudomonadati</taxon>
        <taxon>Pseudomonadota</taxon>
        <taxon>Gammaproteobacteria</taxon>
        <taxon>Moraxellales</taxon>
        <taxon>Moraxellaceae</taxon>
        <taxon>Acinetobacter</taxon>
    </lineage>
</organism>
<sequence length="165" mass="18629">MKKFLVVGVFLLTSCAQVPLNKNTASGYAEGVFENAQLEEVKNRFVFACNQKGYEIKEANSNKIVCSKTLDGMNAIVTQMAIGNQYSTIPEELLVFQLARIDNNVHVTVRNYRETQMAFGQMSRVEIKNNATTNLMQQSMDRIVNEYNVKREKPLTINTALPPMN</sequence>
<dbReference type="RefSeq" id="WP_120371510.1">
    <property type="nucleotide sequence ID" value="NZ_RAXU01000049.1"/>
</dbReference>
<comment type="caution">
    <text evidence="1">The sequence shown here is derived from an EMBL/GenBank/DDBJ whole genome shotgun (WGS) entry which is preliminary data.</text>
</comment>
<dbReference type="AlphaFoldDB" id="A0A3A8ENC4"/>
<evidence type="ECO:0000313" key="1">
    <source>
        <dbReference type="EMBL" id="RKG29863.1"/>
    </source>
</evidence>
<dbReference type="PROSITE" id="PS51257">
    <property type="entry name" value="PROKAR_LIPOPROTEIN"/>
    <property type="match status" value="1"/>
</dbReference>
<dbReference type="EMBL" id="RAXU01000049">
    <property type="protein sequence ID" value="RKG29863.1"/>
    <property type="molecule type" value="Genomic_DNA"/>
</dbReference>
<proteinExistence type="predicted"/>
<protein>
    <recommendedName>
        <fullName evidence="3">Lipoprotein</fullName>
    </recommendedName>
</protein>